<name>A0AA86UT61_9EUKA</name>
<evidence type="ECO:0000313" key="1">
    <source>
        <dbReference type="EMBL" id="CAI9963686.1"/>
    </source>
</evidence>
<sequence length="146" mass="16880">MRRRSGKTNSEKRKQSSAMATVWRIPEAYFFSQGIYDNIQVAGVHFAGIHKGFLDSCCKCACGVGFRTLSTPENVYFRRNGRCGRLSGDLTVKLVHLQYYTSLLGFATEFFQYYVNTTYHIIKVYPQVKMYNFKHFNVQIYNLAVV</sequence>
<protein>
    <submittedName>
        <fullName evidence="2">Hypothetical_protein</fullName>
    </submittedName>
</protein>
<gene>
    <name evidence="2" type="ORF">HINF_LOCUS27476</name>
    <name evidence="1" type="ORF">HINF_LOCUS51331</name>
</gene>
<dbReference type="AlphaFoldDB" id="A0AA86UT61"/>
<dbReference type="EMBL" id="CATOUU010000969">
    <property type="protein sequence ID" value="CAI9963686.1"/>
    <property type="molecule type" value="Genomic_DNA"/>
</dbReference>
<proteinExistence type="predicted"/>
<keyword evidence="3" id="KW-1185">Reference proteome</keyword>
<organism evidence="1">
    <name type="scientific">Hexamita inflata</name>
    <dbReference type="NCBI Taxonomy" id="28002"/>
    <lineage>
        <taxon>Eukaryota</taxon>
        <taxon>Metamonada</taxon>
        <taxon>Diplomonadida</taxon>
        <taxon>Hexamitidae</taxon>
        <taxon>Hexamitinae</taxon>
        <taxon>Hexamita</taxon>
    </lineage>
</organism>
<reference evidence="2 3" key="2">
    <citation type="submission" date="2024-07" db="EMBL/GenBank/DDBJ databases">
        <authorList>
            <person name="Akdeniz Z."/>
        </authorList>
    </citation>
    <scope>NUCLEOTIDE SEQUENCE [LARGE SCALE GENOMIC DNA]</scope>
</reference>
<evidence type="ECO:0000313" key="2">
    <source>
        <dbReference type="EMBL" id="CAL6020455.1"/>
    </source>
</evidence>
<accession>A0AA86UT61</accession>
<reference evidence="1" key="1">
    <citation type="submission" date="2023-06" db="EMBL/GenBank/DDBJ databases">
        <authorList>
            <person name="Kurt Z."/>
        </authorList>
    </citation>
    <scope>NUCLEOTIDE SEQUENCE</scope>
</reference>
<dbReference type="Proteomes" id="UP001642409">
    <property type="component" value="Unassembled WGS sequence"/>
</dbReference>
<evidence type="ECO:0000313" key="3">
    <source>
        <dbReference type="Proteomes" id="UP001642409"/>
    </source>
</evidence>
<dbReference type="EMBL" id="CAXDID020000085">
    <property type="protein sequence ID" value="CAL6020455.1"/>
    <property type="molecule type" value="Genomic_DNA"/>
</dbReference>
<comment type="caution">
    <text evidence="1">The sequence shown here is derived from an EMBL/GenBank/DDBJ whole genome shotgun (WGS) entry which is preliminary data.</text>
</comment>